<protein>
    <submittedName>
        <fullName evidence="1">11121_t:CDS:1</fullName>
    </submittedName>
</protein>
<proteinExistence type="predicted"/>
<accession>A0ABN7UNN2</accession>
<gene>
    <name evidence="1" type="ORF">GMARGA_LOCUS8843</name>
</gene>
<reference evidence="1 2" key="1">
    <citation type="submission" date="2021-06" db="EMBL/GenBank/DDBJ databases">
        <authorList>
            <person name="Kallberg Y."/>
            <person name="Tangrot J."/>
            <person name="Rosling A."/>
        </authorList>
    </citation>
    <scope>NUCLEOTIDE SEQUENCE [LARGE SCALE GENOMIC DNA]</scope>
    <source>
        <strain evidence="1 2">120-4 pot B 10/14</strain>
    </source>
</reference>
<keyword evidence="2" id="KW-1185">Reference proteome</keyword>
<evidence type="ECO:0000313" key="2">
    <source>
        <dbReference type="Proteomes" id="UP000789901"/>
    </source>
</evidence>
<comment type="caution">
    <text evidence="1">The sequence shown here is derived from an EMBL/GenBank/DDBJ whole genome shotgun (WGS) entry which is preliminary data.</text>
</comment>
<name>A0ABN7UNN2_GIGMA</name>
<dbReference type="Proteomes" id="UP000789901">
    <property type="component" value="Unassembled WGS sequence"/>
</dbReference>
<feature type="non-terminal residue" evidence="1">
    <location>
        <position position="1"/>
    </location>
</feature>
<organism evidence="1 2">
    <name type="scientific">Gigaspora margarita</name>
    <dbReference type="NCBI Taxonomy" id="4874"/>
    <lineage>
        <taxon>Eukaryota</taxon>
        <taxon>Fungi</taxon>
        <taxon>Fungi incertae sedis</taxon>
        <taxon>Mucoromycota</taxon>
        <taxon>Glomeromycotina</taxon>
        <taxon>Glomeromycetes</taxon>
        <taxon>Diversisporales</taxon>
        <taxon>Gigasporaceae</taxon>
        <taxon>Gigaspora</taxon>
    </lineage>
</organism>
<evidence type="ECO:0000313" key="1">
    <source>
        <dbReference type="EMBL" id="CAG8641023.1"/>
    </source>
</evidence>
<sequence>GEEDYSPEFEDDEDYKMIKQLLCIYPECLLSKWGFHKVTMSDESNTSEEELSAFNKYIN</sequence>
<dbReference type="EMBL" id="CAJVQB010004619">
    <property type="protein sequence ID" value="CAG8641023.1"/>
    <property type="molecule type" value="Genomic_DNA"/>
</dbReference>